<dbReference type="RefSeq" id="WP_046097112.1">
    <property type="nucleotide sequence ID" value="NZ_JZXN01000017.1"/>
</dbReference>
<proteinExistence type="predicted"/>
<keyword evidence="1" id="KW-1133">Transmembrane helix</keyword>
<organism evidence="2 3">
    <name type="scientific">Mycoplasmopsis meleagridis ATCC 25294</name>
    <dbReference type="NCBI Taxonomy" id="1264554"/>
    <lineage>
        <taxon>Bacteria</taxon>
        <taxon>Bacillati</taxon>
        <taxon>Mycoplasmatota</taxon>
        <taxon>Mycoplasmoidales</taxon>
        <taxon>Metamycoplasmataceae</taxon>
        <taxon>Mycoplasmopsis</taxon>
    </lineage>
</organism>
<name>A0A0F5H0Q0_9BACT</name>
<reference evidence="2 3" key="1">
    <citation type="submission" date="2015-03" db="EMBL/GenBank/DDBJ databases">
        <title>Genome sequence of Mycoplasma meleagridis strain ATCC 25294.</title>
        <authorList>
            <person name="Yacoub E."/>
            <person name="Blanchard A."/>
            <person name="Sirand-Pugnet P."/>
            <person name="Mardassi B.B.A."/>
        </authorList>
    </citation>
    <scope>NUCLEOTIDE SEQUENCE [LARGE SCALE GENOMIC DNA]</scope>
    <source>
        <strain evidence="2 3">ATCC 25294</strain>
    </source>
</reference>
<feature type="transmembrane region" description="Helical" evidence="1">
    <location>
        <begin position="79"/>
        <end position="98"/>
    </location>
</feature>
<evidence type="ECO:0000256" key="1">
    <source>
        <dbReference type="SAM" id="Phobius"/>
    </source>
</evidence>
<feature type="transmembrane region" description="Helical" evidence="1">
    <location>
        <begin position="241"/>
        <end position="266"/>
    </location>
</feature>
<dbReference type="Proteomes" id="UP000033750">
    <property type="component" value="Unassembled WGS sequence"/>
</dbReference>
<evidence type="ECO:0000313" key="3">
    <source>
        <dbReference type="Proteomes" id="UP000033750"/>
    </source>
</evidence>
<feature type="transmembrane region" description="Helical" evidence="1">
    <location>
        <begin position="139"/>
        <end position="161"/>
    </location>
</feature>
<protein>
    <submittedName>
        <fullName evidence="2">Uncharacterized protein</fullName>
    </submittedName>
</protein>
<comment type="caution">
    <text evidence="2">The sequence shown here is derived from an EMBL/GenBank/DDBJ whole genome shotgun (WGS) entry which is preliminary data.</text>
</comment>
<dbReference type="OrthoDB" id="400065at2"/>
<sequence length="285" mass="32949">MIKKLNNFKQWDIIRKITLFFALTILLIIIVAIIINWIDTSNSIYAALNKIDSNTLNVLINNDVLLPKLLGRFWSETSTFTYLSNTFLGLIFLIFAFYPKKALLQKMAFVASVYITITLMVFWTLIFPSSLKSNGFQGLSFFASALVHLVNPVIGLVLLGLNRKRIEITLNTIWVSFIPLFLFYFYCLIAFFIGTKNQDFIQQTLNTMDKSFYAPLNLEMYKFLNFQEPLFYTGNSVLLKVVINIGIIVLFMGILTGISFFWKWVFRIKINSLKSKNKEKQAQVN</sequence>
<feature type="transmembrane region" description="Helical" evidence="1">
    <location>
        <begin position="173"/>
        <end position="193"/>
    </location>
</feature>
<accession>A0A0F5H0Q0</accession>
<feature type="transmembrane region" description="Helical" evidence="1">
    <location>
        <begin position="20"/>
        <end position="38"/>
    </location>
</feature>
<dbReference type="EMBL" id="JZXN01000017">
    <property type="protein sequence ID" value="KKB26778.1"/>
    <property type="molecule type" value="Genomic_DNA"/>
</dbReference>
<dbReference type="PATRIC" id="fig|1264554.4.peg.193"/>
<evidence type="ECO:0000313" key="2">
    <source>
        <dbReference type="EMBL" id="KKB26778.1"/>
    </source>
</evidence>
<keyword evidence="1" id="KW-0472">Membrane</keyword>
<keyword evidence="3" id="KW-1185">Reference proteome</keyword>
<gene>
    <name evidence="2" type="ORF">MMELEA_01620</name>
</gene>
<keyword evidence="1" id="KW-0812">Transmembrane</keyword>
<dbReference type="NCBIfam" id="NF046009">
    <property type="entry name" value="MAGa3780_fam"/>
    <property type="match status" value="1"/>
</dbReference>
<feature type="transmembrane region" description="Helical" evidence="1">
    <location>
        <begin position="107"/>
        <end position="127"/>
    </location>
</feature>
<dbReference type="AlphaFoldDB" id="A0A0F5H0Q0"/>
<dbReference type="STRING" id="29561.MM26B8_04130"/>